<keyword evidence="11" id="KW-0443">Lipid metabolism</keyword>
<evidence type="ECO:0000256" key="5">
    <source>
        <dbReference type="ARBA" id="ARBA00022516"/>
    </source>
</evidence>
<comment type="similarity">
    <text evidence="2">Belongs to the GHMP kinase family. Mevalonate kinase subfamily.</text>
</comment>
<evidence type="ECO:0000256" key="1">
    <source>
        <dbReference type="ARBA" id="ARBA00004496"/>
    </source>
</evidence>
<dbReference type="InterPro" id="IPR014721">
    <property type="entry name" value="Ribsml_uS5_D2-typ_fold_subgr"/>
</dbReference>
<dbReference type="InterPro" id="IPR006203">
    <property type="entry name" value="GHMP_knse_ATP-bd_CS"/>
</dbReference>
<evidence type="ECO:0000256" key="12">
    <source>
        <dbReference type="ARBA" id="ARBA00029438"/>
    </source>
</evidence>
<evidence type="ECO:0000256" key="6">
    <source>
        <dbReference type="ARBA" id="ARBA00022679"/>
    </source>
</evidence>
<dbReference type="RefSeq" id="WP_206868801.1">
    <property type="nucleotide sequence ID" value="NZ_BMBA01000001.1"/>
</dbReference>
<name>A0ABQ1E7I9_9CLOT</name>
<sequence length="320" mass="35061">MRTVSTKSAICEAHSKLILVGEHAVVYGKPAIAIPFPLKVRVIIQKAVGPIMFESSIYTGPIDKIPAKMEGIKACIEETLRYANQPFENLRIRIDSDIPLGRGLGSSAAIAIAIVRSLFSLFEQKLSKEHLFSLVQIAETYAHGKPSGIDTVAEISEHPIWFQKEKEIVPLTIGRPLYIVVADTGRNGDTHTAVDNVRKRYASETAKVQNSLDEIARIVELAREAILNGDIYLLGDLLYRNQEELKILGVSDDELNHLIDIARNEGALGAKLTGGGLGGCMLALGKSLEHAEVIAKRLMDSGASNVWYFSTEENILYSPK</sequence>
<dbReference type="Pfam" id="PF00288">
    <property type="entry name" value="GHMP_kinases_N"/>
    <property type="match status" value="1"/>
</dbReference>
<dbReference type="InterPro" id="IPR006205">
    <property type="entry name" value="Mev_gal_kin"/>
</dbReference>
<comment type="caution">
    <text evidence="15">The sequence shown here is derived from an EMBL/GenBank/DDBJ whole genome shotgun (WGS) entry which is preliminary data.</text>
</comment>
<keyword evidence="10" id="KW-0460">Magnesium</keyword>
<dbReference type="Gene3D" id="3.30.230.10">
    <property type="match status" value="1"/>
</dbReference>
<dbReference type="SUPFAM" id="SSF54211">
    <property type="entry name" value="Ribosomal protein S5 domain 2-like"/>
    <property type="match status" value="1"/>
</dbReference>
<feature type="domain" description="GHMP kinase N-terminal" evidence="13">
    <location>
        <begin position="72"/>
        <end position="153"/>
    </location>
</feature>
<dbReference type="PANTHER" id="PTHR43290:SF2">
    <property type="entry name" value="MEVALONATE KINASE"/>
    <property type="match status" value="1"/>
</dbReference>
<evidence type="ECO:0000259" key="14">
    <source>
        <dbReference type="Pfam" id="PF08544"/>
    </source>
</evidence>
<keyword evidence="6" id="KW-0808">Transferase</keyword>
<evidence type="ECO:0000256" key="4">
    <source>
        <dbReference type="ARBA" id="ARBA00022490"/>
    </source>
</evidence>
<dbReference type="Pfam" id="PF08544">
    <property type="entry name" value="GHMP_kinases_C"/>
    <property type="match status" value="1"/>
</dbReference>
<evidence type="ECO:0000256" key="8">
    <source>
        <dbReference type="ARBA" id="ARBA00022777"/>
    </source>
</evidence>
<keyword evidence="16" id="KW-1185">Reference proteome</keyword>
<dbReference type="PROSITE" id="PS00627">
    <property type="entry name" value="GHMP_KINASES_ATP"/>
    <property type="match status" value="1"/>
</dbReference>
<evidence type="ECO:0000313" key="15">
    <source>
        <dbReference type="EMBL" id="GFZ30752.1"/>
    </source>
</evidence>
<comment type="pathway">
    <text evidence="12">Isoprenoid biosynthesis; isopentenyl diphosphate biosynthesis via mevalonate pathway; isopentenyl diphosphate from (R)-mevalonate: step 1/3.</text>
</comment>
<dbReference type="Proteomes" id="UP000663802">
    <property type="component" value="Unassembled WGS sequence"/>
</dbReference>
<dbReference type="InterPro" id="IPR020568">
    <property type="entry name" value="Ribosomal_Su5_D2-typ_SF"/>
</dbReference>
<dbReference type="GO" id="GO:0016301">
    <property type="term" value="F:kinase activity"/>
    <property type="evidence" value="ECO:0007669"/>
    <property type="project" value="UniProtKB-KW"/>
</dbReference>
<comment type="subcellular location">
    <subcellularLocation>
        <location evidence="1">Cytoplasm</location>
    </subcellularLocation>
</comment>
<dbReference type="PRINTS" id="PR00959">
    <property type="entry name" value="MEVGALKINASE"/>
</dbReference>
<keyword evidence="9" id="KW-0067">ATP-binding</keyword>
<evidence type="ECO:0000256" key="3">
    <source>
        <dbReference type="ARBA" id="ARBA00012103"/>
    </source>
</evidence>
<organism evidence="15 16">
    <name type="scientific">Clostridium zeae</name>
    <dbReference type="NCBI Taxonomy" id="2759022"/>
    <lineage>
        <taxon>Bacteria</taxon>
        <taxon>Bacillati</taxon>
        <taxon>Bacillota</taxon>
        <taxon>Clostridia</taxon>
        <taxon>Eubacteriales</taxon>
        <taxon>Clostridiaceae</taxon>
        <taxon>Clostridium</taxon>
    </lineage>
</organism>
<protein>
    <recommendedName>
        <fullName evidence="3">mevalonate kinase</fullName>
        <ecNumber evidence="3">2.7.1.36</ecNumber>
    </recommendedName>
</protein>
<keyword evidence="5" id="KW-0444">Lipid biosynthesis</keyword>
<keyword evidence="4" id="KW-0963">Cytoplasm</keyword>
<proteinExistence type="inferred from homology"/>
<dbReference type="EMBL" id="BMBA01000001">
    <property type="protein sequence ID" value="GFZ30752.1"/>
    <property type="molecule type" value="Genomic_DNA"/>
</dbReference>
<dbReference type="InterPro" id="IPR006204">
    <property type="entry name" value="GHMP_kinase_N_dom"/>
</dbReference>
<dbReference type="EC" id="2.7.1.36" evidence="3"/>
<evidence type="ECO:0000256" key="10">
    <source>
        <dbReference type="ARBA" id="ARBA00022842"/>
    </source>
</evidence>
<evidence type="ECO:0000259" key="13">
    <source>
        <dbReference type="Pfam" id="PF00288"/>
    </source>
</evidence>
<dbReference type="Gene3D" id="3.30.70.890">
    <property type="entry name" value="GHMP kinase, C-terminal domain"/>
    <property type="match status" value="1"/>
</dbReference>
<dbReference type="InterPro" id="IPR013750">
    <property type="entry name" value="GHMP_kinase_C_dom"/>
</dbReference>
<accession>A0ABQ1E7I9</accession>
<evidence type="ECO:0000256" key="2">
    <source>
        <dbReference type="ARBA" id="ARBA00006495"/>
    </source>
</evidence>
<keyword evidence="8 15" id="KW-0418">Kinase</keyword>
<dbReference type="SUPFAM" id="SSF55060">
    <property type="entry name" value="GHMP Kinase, C-terminal domain"/>
    <property type="match status" value="1"/>
</dbReference>
<evidence type="ECO:0000313" key="16">
    <source>
        <dbReference type="Proteomes" id="UP000663802"/>
    </source>
</evidence>
<evidence type="ECO:0000256" key="7">
    <source>
        <dbReference type="ARBA" id="ARBA00022741"/>
    </source>
</evidence>
<keyword evidence="7" id="KW-0547">Nucleotide-binding</keyword>
<dbReference type="NCBIfam" id="TIGR00549">
    <property type="entry name" value="mevalon_kin"/>
    <property type="match status" value="1"/>
</dbReference>
<dbReference type="InterPro" id="IPR036554">
    <property type="entry name" value="GHMP_kinase_C_sf"/>
</dbReference>
<dbReference type="PANTHER" id="PTHR43290">
    <property type="entry name" value="MEVALONATE KINASE"/>
    <property type="match status" value="1"/>
</dbReference>
<reference evidence="15 16" key="1">
    <citation type="journal article" date="2021" name="Int. J. Syst. Evol. Microbiol.">
        <title>Clostridium zeae sp. nov., isolated from corn silage.</title>
        <authorList>
            <person name="Kobayashi H."/>
            <person name="Tanizawa Y."/>
            <person name="Yagura M."/>
            <person name="Sakamoto M."/>
            <person name="Ohkuma M."/>
            <person name="Tohno M."/>
        </authorList>
    </citation>
    <scope>NUCLEOTIDE SEQUENCE [LARGE SCALE GENOMIC DNA]</scope>
    <source>
        <strain evidence="15 16">CSC2</strain>
    </source>
</reference>
<evidence type="ECO:0000256" key="11">
    <source>
        <dbReference type="ARBA" id="ARBA00023098"/>
    </source>
</evidence>
<evidence type="ECO:0000256" key="9">
    <source>
        <dbReference type="ARBA" id="ARBA00022840"/>
    </source>
</evidence>
<feature type="domain" description="GHMP kinase C-terminal" evidence="14">
    <location>
        <begin position="222"/>
        <end position="298"/>
    </location>
</feature>
<gene>
    <name evidence="15" type="ORF">CSC2_12780</name>
</gene>